<protein>
    <submittedName>
        <fullName evidence="1">Uncharacterized protein</fullName>
    </submittedName>
</protein>
<evidence type="ECO:0000313" key="2">
    <source>
        <dbReference type="Proteomes" id="UP000000851"/>
    </source>
</evidence>
<dbReference type="AlphaFoldDB" id="C7Q2V2"/>
<accession>C7Q2V2</accession>
<dbReference type="HOGENOM" id="CLU_2877526_0_0_11"/>
<name>C7Q2V2_CATAD</name>
<reference evidence="1 2" key="1">
    <citation type="journal article" date="2009" name="Stand. Genomic Sci.">
        <title>Complete genome sequence of Catenulispora acidiphila type strain (ID 139908).</title>
        <authorList>
            <person name="Copeland A."/>
            <person name="Lapidus A."/>
            <person name="Glavina Del Rio T."/>
            <person name="Nolan M."/>
            <person name="Lucas S."/>
            <person name="Chen F."/>
            <person name="Tice H."/>
            <person name="Cheng J.F."/>
            <person name="Bruce D."/>
            <person name="Goodwin L."/>
            <person name="Pitluck S."/>
            <person name="Mikhailova N."/>
            <person name="Pati A."/>
            <person name="Ivanova N."/>
            <person name="Mavromatis K."/>
            <person name="Chen A."/>
            <person name="Palaniappan K."/>
            <person name="Chain P."/>
            <person name="Land M."/>
            <person name="Hauser L."/>
            <person name="Chang Y.J."/>
            <person name="Jeffries C.D."/>
            <person name="Chertkov O."/>
            <person name="Brettin T."/>
            <person name="Detter J.C."/>
            <person name="Han C."/>
            <person name="Ali Z."/>
            <person name="Tindall B.J."/>
            <person name="Goker M."/>
            <person name="Bristow J."/>
            <person name="Eisen J.A."/>
            <person name="Markowitz V."/>
            <person name="Hugenholtz P."/>
            <person name="Kyrpides N.C."/>
            <person name="Klenk H.P."/>
        </authorList>
    </citation>
    <scope>NUCLEOTIDE SEQUENCE [LARGE SCALE GENOMIC DNA]</scope>
    <source>
        <strain evidence="2">DSM 44928 / JCM 14897 / NBRC 102108 / NRRL B-24433 / ID139908</strain>
    </source>
</reference>
<dbReference type="EMBL" id="CP001700">
    <property type="protein sequence ID" value="ACU71844.1"/>
    <property type="molecule type" value="Genomic_DNA"/>
</dbReference>
<dbReference type="InParanoid" id="C7Q2V2"/>
<sequence>MTSDNRAQAEQLIRPIVGKPKYRGEVYQPEDKSIARAQVHAILALAAAVDRVADALLKAAGQQ</sequence>
<proteinExistence type="predicted"/>
<organism evidence="1 2">
    <name type="scientific">Catenulispora acidiphila (strain DSM 44928 / JCM 14897 / NBRC 102108 / NRRL B-24433 / ID139908)</name>
    <dbReference type="NCBI Taxonomy" id="479433"/>
    <lineage>
        <taxon>Bacteria</taxon>
        <taxon>Bacillati</taxon>
        <taxon>Actinomycetota</taxon>
        <taxon>Actinomycetes</taxon>
        <taxon>Catenulisporales</taxon>
        <taxon>Catenulisporaceae</taxon>
        <taxon>Catenulispora</taxon>
    </lineage>
</organism>
<gene>
    <name evidence="1" type="ordered locus">Caci_2935</name>
</gene>
<evidence type="ECO:0000313" key="1">
    <source>
        <dbReference type="EMBL" id="ACU71844.1"/>
    </source>
</evidence>
<dbReference type="RefSeq" id="WP_012787137.1">
    <property type="nucleotide sequence ID" value="NC_013131.1"/>
</dbReference>
<dbReference type="KEGG" id="cai:Caci_2935"/>
<keyword evidence="2" id="KW-1185">Reference proteome</keyword>
<dbReference type="Proteomes" id="UP000000851">
    <property type="component" value="Chromosome"/>
</dbReference>
<dbReference type="STRING" id="479433.Caci_2935"/>